<evidence type="ECO:0000256" key="1">
    <source>
        <dbReference type="SAM" id="MobiDB-lite"/>
    </source>
</evidence>
<sequence length="107" mass="11723">MEAIKAWFGCCLGAHRTNRAPEQAEPTEQTPLLRETPPPIAVGDAILFPASVIDDILQTLRNNTLTVDVNAKSWSQLTPPAISRDGTDVTREVHVRPLRLIAPTNDT</sequence>
<dbReference type="Proteomes" id="UP000232875">
    <property type="component" value="Unassembled WGS sequence"/>
</dbReference>
<gene>
    <name evidence="2" type="ORF">MVES_000954</name>
</gene>
<feature type="region of interest" description="Disordered" evidence="1">
    <location>
        <begin position="17"/>
        <end position="36"/>
    </location>
</feature>
<proteinExistence type="predicted"/>
<dbReference type="EMBL" id="KZ454988">
    <property type="protein sequence ID" value="PKI85301.1"/>
    <property type="molecule type" value="Genomic_DNA"/>
</dbReference>
<reference evidence="2 3" key="1">
    <citation type="submission" date="2017-10" db="EMBL/GenBank/DDBJ databases">
        <title>A novel species of cold-tolerant Malassezia isolated from bats.</title>
        <authorList>
            <person name="Lorch J.M."/>
            <person name="Palmer J.M."/>
            <person name="Vanderwolf K.J."/>
            <person name="Schmidt K.Z."/>
            <person name="Verant M.L."/>
            <person name="Weller T.J."/>
            <person name="Blehert D.S."/>
        </authorList>
    </citation>
    <scope>NUCLEOTIDE SEQUENCE [LARGE SCALE GENOMIC DNA]</scope>
    <source>
        <strain evidence="2 3">NWHC:44797-103</strain>
    </source>
</reference>
<evidence type="ECO:0000313" key="2">
    <source>
        <dbReference type="EMBL" id="PKI85301.1"/>
    </source>
</evidence>
<protein>
    <submittedName>
        <fullName evidence="2">Uncharacterized protein</fullName>
    </submittedName>
</protein>
<accession>A0A2N1JFG1</accession>
<evidence type="ECO:0000313" key="3">
    <source>
        <dbReference type="Proteomes" id="UP000232875"/>
    </source>
</evidence>
<name>A0A2N1JFG1_9BASI</name>
<keyword evidence="3" id="KW-1185">Reference proteome</keyword>
<dbReference type="AlphaFoldDB" id="A0A2N1JFG1"/>
<organism evidence="2 3">
    <name type="scientific">Malassezia vespertilionis</name>
    <dbReference type="NCBI Taxonomy" id="2020962"/>
    <lineage>
        <taxon>Eukaryota</taxon>
        <taxon>Fungi</taxon>
        <taxon>Dikarya</taxon>
        <taxon>Basidiomycota</taxon>
        <taxon>Ustilaginomycotina</taxon>
        <taxon>Malasseziomycetes</taxon>
        <taxon>Malasseziales</taxon>
        <taxon>Malasseziaceae</taxon>
        <taxon>Malassezia</taxon>
    </lineage>
</organism>